<dbReference type="Proteomes" id="UP000293547">
    <property type="component" value="Unassembled WGS sequence"/>
</dbReference>
<reference evidence="1 2" key="1">
    <citation type="journal article" date="2019" name="bioRxiv">
        <title>Genomics, evolutionary history and diagnostics of the Alternaria alternata species group including apple and Asian pear pathotypes.</title>
        <authorList>
            <person name="Armitage A.D."/>
            <person name="Cockerton H.M."/>
            <person name="Sreenivasaprasad S."/>
            <person name="Woodhall J.W."/>
            <person name="Lane C.R."/>
            <person name="Harrison R.J."/>
            <person name="Clarkson J.P."/>
        </authorList>
    </citation>
    <scope>NUCLEOTIDE SEQUENCE [LARGE SCALE GENOMIC DNA]</scope>
    <source>
        <strain evidence="1 2">FERA 650</strain>
    </source>
</reference>
<keyword evidence="2" id="KW-1185">Reference proteome</keyword>
<evidence type="ECO:0000313" key="1">
    <source>
        <dbReference type="EMBL" id="KAB2105030.1"/>
    </source>
</evidence>
<gene>
    <name evidence="1" type="ORF">AG0111_0g7138</name>
</gene>
<evidence type="ECO:0000313" key="2">
    <source>
        <dbReference type="Proteomes" id="UP000293547"/>
    </source>
</evidence>
<accession>A0ACB6FKV8</accession>
<organism evidence="1 2">
    <name type="scientific">Alternaria gaisen</name>
    <dbReference type="NCBI Taxonomy" id="167740"/>
    <lineage>
        <taxon>Eukaryota</taxon>
        <taxon>Fungi</taxon>
        <taxon>Dikarya</taxon>
        <taxon>Ascomycota</taxon>
        <taxon>Pezizomycotina</taxon>
        <taxon>Dothideomycetes</taxon>
        <taxon>Pleosporomycetidae</taxon>
        <taxon>Pleosporales</taxon>
        <taxon>Pleosporineae</taxon>
        <taxon>Pleosporaceae</taxon>
        <taxon>Alternaria</taxon>
        <taxon>Alternaria sect. Alternaria</taxon>
    </lineage>
</organism>
<protein>
    <submittedName>
        <fullName evidence="1">Uncharacterized protein</fullName>
    </submittedName>
</protein>
<sequence>MTPPATSTSEPTNARPCPGIASLTSTKLPSQSETLPNALSNKAKATRRRSKRDEPFRHHFVTATDPSQFKDGDARRSVRSQAMRYHRNKPNKRDTTAAKRPDRVLAHHTRPTIAGQATPANTKAHSFTPAPASSAFGALVNYTNKQSVHALACAGIRSLKYASDTSPQAAASDGDQSPRPSGDIRFRKSQPRVCRKVAKYEYTESQDGSKIRSVAITFCQIGDGLDPFKVLPQFENPRLDFVFLLRNAMRVFGTEAYVERWVPAMMSDPHVLLSQAFLVCNWLDMLAGLPGESTRTGLVRAEIMRMLSERVKNSHMYDTASTIMIIVHLLAGEIWSCDESILRCHVSGIATLIAFCGGMANFEKAYIAEMSAS</sequence>
<name>A0ACB6FKV8_9PLEO</name>
<comment type="caution">
    <text evidence="1">The sequence shown here is derived from an EMBL/GenBank/DDBJ whole genome shotgun (WGS) entry which is preliminary data.</text>
</comment>
<dbReference type="EMBL" id="PDWZ02000006">
    <property type="protein sequence ID" value="KAB2105030.1"/>
    <property type="molecule type" value="Genomic_DNA"/>
</dbReference>
<proteinExistence type="predicted"/>